<evidence type="ECO:0000313" key="5">
    <source>
        <dbReference type="Proteomes" id="UP000072874"/>
    </source>
</evidence>
<feature type="transmembrane region" description="Helical" evidence="2">
    <location>
        <begin position="144"/>
        <end position="162"/>
    </location>
</feature>
<dbReference type="Proteomes" id="UP000072874">
    <property type="component" value="Chromosome 12"/>
</dbReference>
<feature type="transmembrane region" description="Helical" evidence="2">
    <location>
        <begin position="87"/>
        <end position="105"/>
    </location>
</feature>
<evidence type="ECO:0000256" key="2">
    <source>
        <dbReference type="SAM" id="Phobius"/>
    </source>
</evidence>
<reference evidence="4" key="2">
    <citation type="submission" date="2014-05" db="EMBL/GenBank/DDBJ databases">
        <authorList>
            <person name="Aslett M.A."/>
            <person name="De Silva N."/>
        </authorList>
    </citation>
    <scope>NUCLEOTIDE SEQUENCE</scope>
    <source>
        <strain evidence="4">17X</strain>
    </source>
</reference>
<dbReference type="Proteomes" id="UP000072904">
    <property type="component" value="Chromosome 12"/>
</dbReference>
<dbReference type="EMBL" id="LM993666">
    <property type="protein sequence ID" value="VTZ80217.1"/>
    <property type="molecule type" value="Genomic_DNA"/>
</dbReference>
<dbReference type="OMA" id="CCEMKGR"/>
<dbReference type="AlphaFoldDB" id="A0A077YBT6"/>
<feature type="transmembrane region" description="Helical" evidence="2">
    <location>
        <begin position="112"/>
        <end position="132"/>
    </location>
</feature>
<dbReference type="EMBL" id="LK934640">
    <property type="protein sequence ID" value="CDU19581.1"/>
    <property type="molecule type" value="Genomic_DNA"/>
</dbReference>
<sequence>MKKQFMRIYSYINVDLNKISSIASLLCLIDCVLIPVLTILLSFFSLVKHYFFNSNSISTLNTENAIHGNVSIDHHGHDSWHIFMEKVALFFMMPIITLTTIINFYKLRNVPLLMSALTGMTLFIISHAHIEFSNDNINDIIETLHIPLALLGATFLLSTNYASHKLLKEKNLDHCCKYDHIKNYHNNNHHHHNHHHHNHHHHNHHHHAANNNRSDLTGDKDEFDNFEKPSDENTDLLSYL</sequence>
<dbReference type="RefSeq" id="XP_022812725.1">
    <property type="nucleotide sequence ID" value="XM_022956889.1"/>
</dbReference>
<accession>A0A077YBT6</accession>
<evidence type="ECO:0000313" key="6">
    <source>
        <dbReference type="Proteomes" id="UP000072904"/>
    </source>
</evidence>
<feature type="compositionally biased region" description="Basic residues" evidence="1">
    <location>
        <begin position="187"/>
        <end position="208"/>
    </location>
</feature>
<dbReference type="VEuPathDB" id="PlasmoDB:PYYM_1241100"/>
<dbReference type="GeneID" id="3790388"/>
<proteinExistence type="predicted"/>
<reference evidence="4" key="4">
    <citation type="submission" date="2019-05" db="EMBL/GenBank/DDBJ databases">
        <authorList>
            <consortium name="Pathogen Informatics"/>
        </authorList>
    </citation>
    <scope>NUCLEOTIDE SEQUENCE</scope>
    <source>
        <strain evidence="4">17X</strain>
    </source>
</reference>
<gene>
    <name evidence="4" type="ORF">PY17X_1241900</name>
    <name evidence="3" type="ORF">PYYM_1241100</name>
</gene>
<keyword evidence="2" id="KW-0812">Transmembrane</keyword>
<evidence type="ECO:0000313" key="3">
    <source>
        <dbReference type="EMBL" id="CDU19581.1"/>
    </source>
</evidence>
<keyword evidence="2" id="KW-0472">Membrane</keyword>
<dbReference type="VEuPathDB" id="PlasmoDB:PY04719"/>
<keyword evidence="2" id="KW-1133">Transmembrane helix</keyword>
<evidence type="ECO:0000313" key="4">
    <source>
        <dbReference type="EMBL" id="VTZ80217.1"/>
    </source>
</evidence>
<feature type="transmembrane region" description="Helical" evidence="2">
    <location>
        <begin position="21"/>
        <end position="44"/>
    </location>
</feature>
<dbReference type="KEGG" id="pyo:PY17X_1241900"/>
<feature type="compositionally biased region" description="Basic and acidic residues" evidence="1">
    <location>
        <begin position="216"/>
        <end position="231"/>
    </location>
</feature>
<dbReference type="VEuPathDB" id="PlasmoDB:Py17XNL_001205270"/>
<reference evidence="3" key="3">
    <citation type="submission" date="2014-05" db="EMBL/GenBank/DDBJ databases">
        <authorList>
            <person name="Aslett A.Martin."/>
            <person name="De Silva Nishadi"/>
        </authorList>
    </citation>
    <scope>NUCLEOTIDE SEQUENCE</scope>
    <source>
        <strain evidence="3">YM</strain>
    </source>
</reference>
<organism evidence="3 6">
    <name type="scientific">Plasmodium yoelii</name>
    <dbReference type="NCBI Taxonomy" id="5861"/>
    <lineage>
        <taxon>Eukaryota</taxon>
        <taxon>Sar</taxon>
        <taxon>Alveolata</taxon>
        <taxon>Apicomplexa</taxon>
        <taxon>Aconoidasida</taxon>
        <taxon>Haemosporida</taxon>
        <taxon>Plasmodiidae</taxon>
        <taxon>Plasmodium</taxon>
        <taxon>Plasmodium (Vinckeia)</taxon>
    </lineage>
</organism>
<evidence type="ECO:0000256" key="1">
    <source>
        <dbReference type="SAM" id="MobiDB-lite"/>
    </source>
</evidence>
<protein>
    <submittedName>
        <fullName evidence="4">MerC domain-containing protein, putative</fullName>
    </submittedName>
</protein>
<dbReference type="VEuPathDB" id="PlasmoDB:PY17X_1241900"/>
<dbReference type="OrthoDB" id="45840at2759"/>
<feature type="region of interest" description="Disordered" evidence="1">
    <location>
        <begin position="186"/>
        <end position="240"/>
    </location>
</feature>
<name>A0A077YBT6_PLAYE</name>
<reference evidence="5 6" key="1">
    <citation type="journal article" date="2014" name="BMC Biol.">
        <title>A comprehensive evaluation of rodent malaria parasite genomes and gene expression.</title>
        <authorList>
            <person name="Otto T.D."/>
            <person name="Bohme U."/>
            <person name="Jackson A.P."/>
            <person name="Hunt M."/>
            <person name="Franke-Fayard B."/>
            <person name="Hoeijmakers W.A."/>
            <person name="Religa A.A."/>
            <person name="Robertson L."/>
            <person name="Sanders M."/>
            <person name="Ogun S.A."/>
            <person name="Cunningham D."/>
            <person name="Erhart A."/>
            <person name="Billker O."/>
            <person name="Khan S.M."/>
            <person name="Stunnenberg H.G."/>
            <person name="Langhorne J."/>
            <person name="Holder A.A."/>
            <person name="Waters A.P."/>
            <person name="Newbold C.I."/>
            <person name="Pain A."/>
            <person name="Berriman M."/>
            <person name="Janse C.J."/>
        </authorList>
    </citation>
    <scope>NUCLEOTIDE SEQUENCE [LARGE SCALE GENOMIC DNA]</scope>
    <source>
        <strain evidence="4 5">17X</strain>
        <strain evidence="3 6">YM</strain>
    </source>
</reference>